<comment type="caution">
    <text evidence="2">The sequence shown here is derived from an EMBL/GenBank/DDBJ whole genome shotgun (WGS) entry which is preliminary data.</text>
</comment>
<feature type="region of interest" description="Disordered" evidence="1">
    <location>
        <begin position="28"/>
        <end position="121"/>
    </location>
</feature>
<sequence>MNTSSKLFDERPFVPCFRLVPPPARMNILANPSHADSPSPELRAGATPKISPPTGQARSGLDTPGPVWVATRPEPPHLGAPGSFLPKPRRTTFFTLSRRGPAPREGAPGSPGSGEERPKRGAGRLASVIAPRHSMPGRWHGTASIVSFVTAGRCQTEHDSDPVRAQARQLPFTRRRIDRKKNTPTEANVALGSEPWTWPGRCSQRASPWVGIVNLRKWALAEKAKRLSPDSLLRLCLHPRDEKKKPDEEMHVGDCSRKVAMRLMTVIIHHGSQTSRRPDDVERPEAEDTTTTCHQAGPQDPKADHCRFCCSVLQIQDAPPWDAPLYPVQRARSPDREGGEGPPAGGVRSQATTSRHYYTGRHESNSAHPGTNGAPRRERGGVQVTFSQKDPAKWSQKARRRAVGLF</sequence>
<feature type="compositionally biased region" description="Basic residues" evidence="1">
    <location>
        <begin position="396"/>
        <end position="406"/>
    </location>
</feature>
<feature type="compositionally biased region" description="Low complexity" evidence="1">
    <location>
        <begin position="97"/>
        <end position="110"/>
    </location>
</feature>
<proteinExistence type="predicted"/>
<dbReference type="AlphaFoldDB" id="A0A9P8VJE3"/>
<evidence type="ECO:0000313" key="2">
    <source>
        <dbReference type="EMBL" id="KAH6693812.1"/>
    </source>
</evidence>
<accession>A0A9P8VJE3</accession>
<keyword evidence="3" id="KW-1185">Reference proteome</keyword>
<dbReference type="EMBL" id="JAGSXJ010000003">
    <property type="protein sequence ID" value="KAH6693812.1"/>
    <property type="molecule type" value="Genomic_DNA"/>
</dbReference>
<feature type="region of interest" description="Disordered" evidence="1">
    <location>
        <begin position="269"/>
        <end position="301"/>
    </location>
</feature>
<evidence type="ECO:0000313" key="3">
    <source>
        <dbReference type="Proteomes" id="UP000770015"/>
    </source>
</evidence>
<evidence type="ECO:0000256" key="1">
    <source>
        <dbReference type="SAM" id="MobiDB-lite"/>
    </source>
</evidence>
<feature type="region of interest" description="Disordered" evidence="1">
    <location>
        <begin position="321"/>
        <end position="406"/>
    </location>
</feature>
<gene>
    <name evidence="2" type="ORF">F5X68DRAFT_47183</name>
</gene>
<organism evidence="2 3">
    <name type="scientific">Plectosphaerella plurivora</name>
    <dbReference type="NCBI Taxonomy" id="936078"/>
    <lineage>
        <taxon>Eukaryota</taxon>
        <taxon>Fungi</taxon>
        <taxon>Dikarya</taxon>
        <taxon>Ascomycota</taxon>
        <taxon>Pezizomycotina</taxon>
        <taxon>Sordariomycetes</taxon>
        <taxon>Hypocreomycetidae</taxon>
        <taxon>Glomerellales</taxon>
        <taxon>Plectosphaerellaceae</taxon>
        <taxon>Plectosphaerella</taxon>
    </lineage>
</organism>
<name>A0A9P8VJE3_9PEZI</name>
<dbReference type="Proteomes" id="UP000770015">
    <property type="component" value="Unassembled WGS sequence"/>
</dbReference>
<protein>
    <submittedName>
        <fullName evidence="2">Uncharacterized protein</fullName>
    </submittedName>
</protein>
<reference evidence="2" key="1">
    <citation type="journal article" date="2021" name="Nat. Commun.">
        <title>Genetic determinants of endophytism in the Arabidopsis root mycobiome.</title>
        <authorList>
            <person name="Mesny F."/>
            <person name="Miyauchi S."/>
            <person name="Thiergart T."/>
            <person name="Pickel B."/>
            <person name="Atanasova L."/>
            <person name="Karlsson M."/>
            <person name="Huettel B."/>
            <person name="Barry K.W."/>
            <person name="Haridas S."/>
            <person name="Chen C."/>
            <person name="Bauer D."/>
            <person name="Andreopoulos W."/>
            <person name="Pangilinan J."/>
            <person name="LaButti K."/>
            <person name="Riley R."/>
            <person name="Lipzen A."/>
            <person name="Clum A."/>
            <person name="Drula E."/>
            <person name="Henrissat B."/>
            <person name="Kohler A."/>
            <person name="Grigoriev I.V."/>
            <person name="Martin F.M."/>
            <person name="Hacquard S."/>
        </authorList>
    </citation>
    <scope>NUCLEOTIDE SEQUENCE</scope>
    <source>
        <strain evidence="2">MPI-SDFR-AT-0117</strain>
    </source>
</reference>
<feature type="compositionally biased region" description="Basic and acidic residues" evidence="1">
    <location>
        <begin position="276"/>
        <end position="286"/>
    </location>
</feature>